<dbReference type="GeneID" id="35121842"/>
<dbReference type="AlphaFoldDB" id="A0A2H4VDP9"/>
<evidence type="ECO:0000313" key="3">
    <source>
        <dbReference type="Proteomes" id="UP000232806"/>
    </source>
</evidence>
<dbReference type="OrthoDB" id="81511at2157"/>
<dbReference type="RefSeq" id="WP_100906201.1">
    <property type="nucleotide sequence ID" value="NZ_CP017766.1"/>
</dbReference>
<gene>
    <name evidence="2" type="ORF">BK007_09530</name>
</gene>
<evidence type="ECO:0000313" key="2">
    <source>
        <dbReference type="EMBL" id="AUB56227.1"/>
    </source>
</evidence>
<dbReference type="InterPro" id="IPR059123">
    <property type="entry name" value="StrF_dom"/>
</dbReference>
<dbReference type="Proteomes" id="UP000232806">
    <property type="component" value="Chromosome"/>
</dbReference>
<evidence type="ECO:0000259" key="1">
    <source>
        <dbReference type="Pfam" id="PF13712"/>
    </source>
</evidence>
<organism evidence="2 3">
    <name type="scientific">Methanobacterium subterraneum</name>
    <dbReference type="NCBI Taxonomy" id="59277"/>
    <lineage>
        <taxon>Archaea</taxon>
        <taxon>Methanobacteriati</taxon>
        <taxon>Methanobacteriota</taxon>
        <taxon>Methanomada group</taxon>
        <taxon>Methanobacteria</taxon>
        <taxon>Methanobacteriales</taxon>
        <taxon>Methanobacteriaceae</taxon>
        <taxon>Methanobacterium</taxon>
    </lineage>
</organism>
<sequence>MISIICVYNNKQTLERFLLKSLQIQENDFQLILVDNTQNKFSSAAQALNHGASKAHGDYFMFAHQDMLFTYPQWLEEVENTLKSSNNVGMAGVAGKIHRNQVSNMTHDEPPVLSGNYPISKPQKVQTLDECLFIIPQKVFKEHQFDELTCDNWHLYAVDYCLTILADNLDVYVIPEYCYHHSTGYAFGDEYYSTLKKIINKHKENYNWIYTTNGNWHTYCPMVLQKIYNRLIYYFVKFRRSQNL</sequence>
<dbReference type="SUPFAM" id="SSF53448">
    <property type="entry name" value="Nucleotide-diphospho-sugar transferases"/>
    <property type="match status" value="1"/>
</dbReference>
<name>A0A2H4VDP9_9EURY</name>
<feature type="domain" description="Streptomycin biosynthesis protein StrF" evidence="1">
    <location>
        <begin position="4"/>
        <end position="199"/>
    </location>
</feature>
<proteinExistence type="predicted"/>
<protein>
    <recommendedName>
        <fullName evidence="1">Streptomycin biosynthesis protein StrF domain-containing protein</fullName>
    </recommendedName>
</protein>
<dbReference type="InterPro" id="IPR029044">
    <property type="entry name" value="Nucleotide-diphossugar_trans"/>
</dbReference>
<dbReference type="CDD" id="cd00761">
    <property type="entry name" value="Glyco_tranf_GTA_type"/>
    <property type="match status" value="1"/>
</dbReference>
<dbReference type="Gene3D" id="3.90.550.10">
    <property type="entry name" value="Spore Coat Polysaccharide Biosynthesis Protein SpsA, Chain A"/>
    <property type="match status" value="1"/>
</dbReference>
<dbReference type="EMBL" id="CP017766">
    <property type="protein sequence ID" value="AUB56227.1"/>
    <property type="molecule type" value="Genomic_DNA"/>
</dbReference>
<reference evidence="2 3" key="1">
    <citation type="submission" date="2016-10" db="EMBL/GenBank/DDBJ databases">
        <title>Comparative genomics between deep and shallow subseafloor isolates.</title>
        <authorList>
            <person name="Ishii S."/>
            <person name="Miller J.R."/>
            <person name="Sutton G."/>
            <person name="Suzuki S."/>
            <person name="Methe B."/>
            <person name="Inagaki F."/>
            <person name="Imachi H."/>
        </authorList>
    </citation>
    <scope>NUCLEOTIDE SEQUENCE [LARGE SCALE GENOMIC DNA]</scope>
    <source>
        <strain evidence="2 3">MO-MB1</strain>
    </source>
</reference>
<accession>A0A2H4VDP9</accession>
<dbReference type="Pfam" id="PF13712">
    <property type="entry name" value="Glyco_tranf_2_5"/>
    <property type="match status" value="1"/>
</dbReference>